<comment type="caution">
    <text evidence="1">The sequence shown here is derived from an EMBL/GenBank/DDBJ whole genome shotgun (WGS) entry which is preliminary data.</text>
</comment>
<evidence type="ECO:0000313" key="1">
    <source>
        <dbReference type="EMBL" id="KAJ1673996.1"/>
    </source>
</evidence>
<gene>
    <name evidence="1" type="primary">UBE2S</name>
    <name evidence="1" type="ORF">EV182_004171</name>
</gene>
<dbReference type="EC" id="2.3.2.23" evidence="1"/>
<organism evidence="1 2">
    <name type="scientific">Spiromyces aspiralis</name>
    <dbReference type="NCBI Taxonomy" id="68401"/>
    <lineage>
        <taxon>Eukaryota</taxon>
        <taxon>Fungi</taxon>
        <taxon>Fungi incertae sedis</taxon>
        <taxon>Zoopagomycota</taxon>
        <taxon>Kickxellomycotina</taxon>
        <taxon>Kickxellomycetes</taxon>
        <taxon>Kickxellales</taxon>
        <taxon>Kickxellaceae</taxon>
        <taxon>Spiromyces</taxon>
    </lineage>
</organism>
<protein>
    <submittedName>
        <fullName evidence="1">Ubiquitin-conjugating enzyme E2 S</fullName>
        <ecNumber evidence="1">2.3.2.23</ecNumber>
    </submittedName>
</protein>
<name>A0ACC1HEE2_9FUNG</name>
<dbReference type="Proteomes" id="UP001145114">
    <property type="component" value="Unassembled WGS sequence"/>
</dbReference>
<keyword evidence="2" id="KW-1185">Reference proteome</keyword>
<sequence length="234" mass="26331">SHLSISATKAILKELAHLQRSPPEGIKVIPNEQDITKIYAYLLGPPGTPYEGGVFKVKLSLPDDFPNSPPKGSGVAAEVRHERCLMTKIFHPNISESGEICVNTLKKDWNKSLGLEHVLVTVKCLMIYPNPESALNEEAGKLLLEQYDEYFKHAAMLTKIHAQNRDNIEFPNLDQASNRSGRHPAAPNVNKEVERRPKLPIPASDEQKLHRQQPVAALRKATLKRDKKLYLRRL</sequence>
<feature type="non-terminal residue" evidence="1">
    <location>
        <position position="1"/>
    </location>
</feature>
<dbReference type="EMBL" id="JAMZIH010006368">
    <property type="protein sequence ID" value="KAJ1673996.1"/>
    <property type="molecule type" value="Genomic_DNA"/>
</dbReference>
<keyword evidence="1" id="KW-0012">Acyltransferase</keyword>
<evidence type="ECO:0000313" key="2">
    <source>
        <dbReference type="Proteomes" id="UP001145114"/>
    </source>
</evidence>
<reference evidence="1" key="1">
    <citation type="submission" date="2022-06" db="EMBL/GenBank/DDBJ databases">
        <title>Phylogenomic reconstructions and comparative analyses of Kickxellomycotina fungi.</title>
        <authorList>
            <person name="Reynolds N.K."/>
            <person name="Stajich J.E."/>
            <person name="Barry K."/>
            <person name="Grigoriev I.V."/>
            <person name="Crous P."/>
            <person name="Smith M.E."/>
        </authorList>
    </citation>
    <scope>NUCLEOTIDE SEQUENCE</scope>
    <source>
        <strain evidence="1">RSA 2271</strain>
    </source>
</reference>
<proteinExistence type="predicted"/>
<keyword evidence="1" id="KW-0808">Transferase</keyword>
<accession>A0ACC1HEE2</accession>